<keyword evidence="7" id="KW-0653">Protein transport</keyword>
<keyword evidence="3" id="KW-0813">Transport</keyword>
<dbReference type="PRINTS" id="PR00660">
    <property type="entry name" value="ERLUMENR"/>
</dbReference>
<dbReference type="Pfam" id="PF00810">
    <property type="entry name" value="ER_lumen_recept"/>
    <property type="match status" value="1"/>
</dbReference>
<evidence type="ECO:0000313" key="13">
    <source>
        <dbReference type="Proteomes" id="UP001153636"/>
    </source>
</evidence>
<sequence length="264" mass="30564">MNIFRVIGDFLHICAIIFLPISILKNKSYAGVSQRTQLLLCMVFITRYLDIFDYFVSYYNSFMKCFFIGITLITFLMGYWYKDVDQHDNFNSELLLFFAMVGAVKNYANNETVELFWSFSELLEALAIIPQVHVILKTKQITKPMVFYMTCTAFYKLFYCFNWIKRYQDVTDSIDSMADIAGMGFLCVYGLALWLMVCAGVKTFNETDGMLKKNIFSRIMVPTTIFSISSQVNHVTDRNMGSDGAPLVKEIELSQKEKELFQTI</sequence>
<reference evidence="12" key="1">
    <citation type="submission" date="2022-01" db="EMBL/GenBank/DDBJ databases">
        <authorList>
            <person name="King R."/>
        </authorList>
    </citation>
    <scope>NUCLEOTIDE SEQUENCE</scope>
</reference>
<accession>A0A9P0CWA3</accession>
<feature type="transmembrane region" description="Helical" evidence="11">
    <location>
        <begin position="6"/>
        <end position="24"/>
    </location>
</feature>
<name>A0A9P0CWA3_9CUCU</name>
<dbReference type="PANTHER" id="PTHR10585">
    <property type="entry name" value="ER LUMEN PROTEIN RETAINING RECEPTOR"/>
    <property type="match status" value="1"/>
</dbReference>
<keyword evidence="8 11" id="KW-1133">Transmembrane helix</keyword>
<keyword evidence="6" id="KW-0931">ER-Golgi transport</keyword>
<dbReference type="Proteomes" id="UP001153636">
    <property type="component" value="Chromosome 4"/>
</dbReference>
<evidence type="ECO:0000313" key="12">
    <source>
        <dbReference type="EMBL" id="CAH1109456.1"/>
    </source>
</evidence>
<feature type="transmembrane region" description="Helical" evidence="11">
    <location>
        <begin position="180"/>
        <end position="204"/>
    </location>
</feature>
<evidence type="ECO:0000256" key="3">
    <source>
        <dbReference type="ARBA" id="ARBA00022448"/>
    </source>
</evidence>
<organism evidence="12 13">
    <name type="scientific">Psylliodes chrysocephalus</name>
    <dbReference type="NCBI Taxonomy" id="3402493"/>
    <lineage>
        <taxon>Eukaryota</taxon>
        <taxon>Metazoa</taxon>
        <taxon>Ecdysozoa</taxon>
        <taxon>Arthropoda</taxon>
        <taxon>Hexapoda</taxon>
        <taxon>Insecta</taxon>
        <taxon>Pterygota</taxon>
        <taxon>Neoptera</taxon>
        <taxon>Endopterygota</taxon>
        <taxon>Coleoptera</taxon>
        <taxon>Polyphaga</taxon>
        <taxon>Cucujiformia</taxon>
        <taxon>Chrysomeloidea</taxon>
        <taxon>Chrysomelidae</taxon>
        <taxon>Galerucinae</taxon>
        <taxon>Alticini</taxon>
        <taxon>Psylliodes</taxon>
    </lineage>
</organism>
<evidence type="ECO:0000256" key="6">
    <source>
        <dbReference type="ARBA" id="ARBA00022892"/>
    </source>
</evidence>
<dbReference type="InterPro" id="IPR000133">
    <property type="entry name" value="ER_ret_rcpt"/>
</dbReference>
<evidence type="ECO:0000256" key="8">
    <source>
        <dbReference type="ARBA" id="ARBA00022989"/>
    </source>
</evidence>
<dbReference type="OrthoDB" id="6699919at2759"/>
<evidence type="ECO:0000256" key="5">
    <source>
        <dbReference type="ARBA" id="ARBA00022824"/>
    </source>
</evidence>
<dbReference type="GO" id="GO:0015031">
    <property type="term" value="P:protein transport"/>
    <property type="evidence" value="ECO:0007669"/>
    <property type="project" value="UniProtKB-KW"/>
</dbReference>
<dbReference type="AlphaFoldDB" id="A0A9P0CWA3"/>
<dbReference type="GO" id="GO:0046923">
    <property type="term" value="F:ER retention sequence binding"/>
    <property type="evidence" value="ECO:0007669"/>
    <property type="project" value="InterPro"/>
</dbReference>
<keyword evidence="9 11" id="KW-0472">Membrane</keyword>
<feature type="transmembrane region" description="Helical" evidence="11">
    <location>
        <begin position="145"/>
        <end position="164"/>
    </location>
</feature>
<keyword evidence="5" id="KW-0256">Endoplasmic reticulum</keyword>
<evidence type="ECO:0000256" key="4">
    <source>
        <dbReference type="ARBA" id="ARBA00022692"/>
    </source>
</evidence>
<proteinExistence type="inferred from homology"/>
<evidence type="ECO:0000256" key="1">
    <source>
        <dbReference type="ARBA" id="ARBA00004477"/>
    </source>
</evidence>
<dbReference type="GO" id="GO:0006621">
    <property type="term" value="P:protein retention in ER lumen"/>
    <property type="evidence" value="ECO:0007669"/>
    <property type="project" value="InterPro"/>
</dbReference>
<evidence type="ECO:0000256" key="10">
    <source>
        <dbReference type="ARBA" id="ARBA00023170"/>
    </source>
</evidence>
<feature type="transmembrane region" description="Helical" evidence="11">
    <location>
        <begin position="61"/>
        <end position="81"/>
    </location>
</feature>
<dbReference type="GO" id="GO:0005789">
    <property type="term" value="C:endoplasmic reticulum membrane"/>
    <property type="evidence" value="ECO:0007669"/>
    <property type="project" value="UniProtKB-SubCell"/>
</dbReference>
<dbReference type="GO" id="GO:0016192">
    <property type="term" value="P:vesicle-mediated transport"/>
    <property type="evidence" value="ECO:0007669"/>
    <property type="project" value="UniProtKB-KW"/>
</dbReference>
<dbReference type="EMBL" id="OV651816">
    <property type="protein sequence ID" value="CAH1109456.1"/>
    <property type="molecule type" value="Genomic_DNA"/>
</dbReference>
<comment type="subcellular location">
    <subcellularLocation>
        <location evidence="1">Endoplasmic reticulum membrane</location>
        <topology evidence="1">Multi-pass membrane protein</topology>
    </subcellularLocation>
</comment>
<evidence type="ECO:0000256" key="9">
    <source>
        <dbReference type="ARBA" id="ARBA00023136"/>
    </source>
</evidence>
<keyword evidence="13" id="KW-1185">Reference proteome</keyword>
<evidence type="ECO:0008006" key="14">
    <source>
        <dbReference type="Google" id="ProtNLM"/>
    </source>
</evidence>
<evidence type="ECO:0000256" key="2">
    <source>
        <dbReference type="ARBA" id="ARBA00010120"/>
    </source>
</evidence>
<keyword evidence="4 11" id="KW-0812">Transmembrane</keyword>
<gene>
    <name evidence="12" type="ORF">PSYICH_LOCUS10250</name>
</gene>
<protein>
    <recommendedName>
        <fullName evidence="14">ER lumen protein-retaining receptor</fullName>
    </recommendedName>
</protein>
<evidence type="ECO:0000256" key="7">
    <source>
        <dbReference type="ARBA" id="ARBA00022927"/>
    </source>
</evidence>
<evidence type="ECO:0000256" key="11">
    <source>
        <dbReference type="SAM" id="Phobius"/>
    </source>
</evidence>
<keyword evidence="10" id="KW-0675">Receptor</keyword>
<comment type="similarity">
    <text evidence="2">Belongs to the ERD2 family.</text>
</comment>